<accession>A0A1N7NH55</accession>
<feature type="transmembrane region" description="Helical" evidence="7">
    <location>
        <begin position="105"/>
        <end position="125"/>
    </location>
</feature>
<dbReference type="Pfam" id="PF01891">
    <property type="entry name" value="CbiM"/>
    <property type="match status" value="1"/>
</dbReference>
<keyword evidence="5 7" id="KW-1133">Transmembrane helix</keyword>
<evidence type="ECO:0000256" key="5">
    <source>
        <dbReference type="ARBA" id="ARBA00022989"/>
    </source>
</evidence>
<reference evidence="9" key="1">
    <citation type="submission" date="2017-01" db="EMBL/GenBank/DDBJ databases">
        <authorList>
            <person name="Varghese N."/>
            <person name="Submissions S."/>
        </authorList>
    </citation>
    <scope>NUCLEOTIDE SEQUENCE [LARGE SCALE GENOMIC DNA]</scope>
    <source>
        <strain evidence="9">DSM 24913</strain>
    </source>
</reference>
<feature type="transmembrane region" description="Helical" evidence="7">
    <location>
        <begin position="69"/>
        <end position="99"/>
    </location>
</feature>
<evidence type="ECO:0000256" key="7">
    <source>
        <dbReference type="SAM" id="Phobius"/>
    </source>
</evidence>
<dbReference type="Gene3D" id="1.10.1760.20">
    <property type="match status" value="1"/>
</dbReference>
<dbReference type="GO" id="GO:0000041">
    <property type="term" value="P:transition metal ion transport"/>
    <property type="evidence" value="ECO:0007669"/>
    <property type="project" value="InterPro"/>
</dbReference>
<protein>
    <submittedName>
        <fullName evidence="8">Uncharacterized membrane protein</fullName>
    </submittedName>
</protein>
<comment type="subcellular location">
    <subcellularLocation>
        <location evidence="1">Cell membrane</location>
        <topology evidence="1">Multi-pass membrane protein</topology>
    </subcellularLocation>
</comment>
<feature type="transmembrane region" description="Helical" evidence="7">
    <location>
        <begin position="137"/>
        <end position="165"/>
    </location>
</feature>
<feature type="transmembrane region" description="Helical" evidence="7">
    <location>
        <begin position="12"/>
        <end position="34"/>
    </location>
</feature>
<keyword evidence="6 7" id="KW-0472">Membrane</keyword>
<evidence type="ECO:0000256" key="6">
    <source>
        <dbReference type="ARBA" id="ARBA00023136"/>
    </source>
</evidence>
<dbReference type="RefSeq" id="WP_076516269.1">
    <property type="nucleotide sequence ID" value="NZ_FTOH01000007.1"/>
</dbReference>
<dbReference type="InterPro" id="IPR002751">
    <property type="entry name" value="CbiM/NikMN"/>
</dbReference>
<evidence type="ECO:0000313" key="9">
    <source>
        <dbReference type="Proteomes" id="UP000185639"/>
    </source>
</evidence>
<dbReference type="STRING" id="484498.SAMN05421686_10710"/>
<keyword evidence="2" id="KW-0813">Transport</keyword>
<dbReference type="AlphaFoldDB" id="A0A1N7NH55"/>
<evidence type="ECO:0000256" key="2">
    <source>
        <dbReference type="ARBA" id="ARBA00022448"/>
    </source>
</evidence>
<dbReference type="EMBL" id="FTOH01000007">
    <property type="protein sequence ID" value="SIS97591.1"/>
    <property type="molecule type" value="Genomic_DNA"/>
</dbReference>
<evidence type="ECO:0000256" key="1">
    <source>
        <dbReference type="ARBA" id="ARBA00004651"/>
    </source>
</evidence>
<dbReference type="Proteomes" id="UP000185639">
    <property type="component" value="Unassembled WGS sequence"/>
</dbReference>
<keyword evidence="9" id="KW-1185">Reference proteome</keyword>
<dbReference type="GO" id="GO:0005886">
    <property type="term" value="C:plasma membrane"/>
    <property type="evidence" value="ECO:0007669"/>
    <property type="project" value="UniProtKB-SubCell"/>
</dbReference>
<organism evidence="8 9">
    <name type="scientific">Thalassolituus maritimus</name>
    <dbReference type="NCBI Taxonomy" id="484498"/>
    <lineage>
        <taxon>Bacteria</taxon>
        <taxon>Pseudomonadati</taxon>
        <taxon>Pseudomonadota</taxon>
        <taxon>Gammaproteobacteria</taxon>
        <taxon>Oceanospirillales</taxon>
        <taxon>Oceanospirillaceae</taxon>
        <taxon>Thalassolituus</taxon>
    </lineage>
</organism>
<sequence>MISELSSHTALILSWLISAPLLFYTIKTINWAAFSHHSGVQHFFLGSLLVVSGFWFMRAGVRPGLDFHIIAATALTLLMGWRLALLNMAVVLVVMVFLGVIEPEAWALSFLLGAAIPVFAAYQFFLNVYQRMPHNPFIYILVAGFLNAGFTQVVYACSVSGWYWFEGIYTLEQIWRDYLRMLPLMMFPEGITNGMFIAGMVSFHPRWLSTFDEDSYFNY</sequence>
<keyword evidence="4 7" id="KW-0812">Transmembrane</keyword>
<gene>
    <name evidence="8" type="ORF">SAMN05421686_10710</name>
</gene>
<proteinExistence type="predicted"/>
<feature type="transmembrane region" description="Helical" evidence="7">
    <location>
        <begin position="40"/>
        <end position="57"/>
    </location>
</feature>
<dbReference type="OrthoDB" id="5297929at2"/>
<evidence type="ECO:0000256" key="3">
    <source>
        <dbReference type="ARBA" id="ARBA00022475"/>
    </source>
</evidence>
<feature type="transmembrane region" description="Helical" evidence="7">
    <location>
        <begin position="185"/>
        <end position="203"/>
    </location>
</feature>
<name>A0A1N7NH55_9GAMM</name>
<evidence type="ECO:0000313" key="8">
    <source>
        <dbReference type="EMBL" id="SIS97591.1"/>
    </source>
</evidence>
<keyword evidence="3" id="KW-1003">Cell membrane</keyword>
<evidence type="ECO:0000256" key="4">
    <source>
        <dbReference type="ARBA" id="ARBA00022692"/>
    </source>
</evidence>